<organism evidence="1 2">
    <name type="scientific">Branchiostoma lanceolatum</name>
    <name type="common">Common lancelet</name>
    <name type="synonym">Amphioxus lanceolatum</name>
    <dbReference type="NCBI Taxonomy" id="7740"/>
    <lineage>
        <taxon>Eukaryota</taxon>
        <taxon>Metazoa</taxon>
        <taxon>Chordata</taxon>
        <taxon>Cephalochordata</taxon>
        <taxon>Leptocardii</taxon>
        <taxon>Amphioxiformes</taxon>
        <taxon>Branchiostomatidae</taxon>
        <taxon>Branchiostoma</taxon>
    </lineage>
</organism>
<proteinExistence type="predicted"/>
<dbReference type="EMBL" id="OV696687">
    <property type="protein sequence ID" value="CAH1253895.1"/>
    <property type="molecule type" value="Genomic_DNA"/>
</dbReference>
<protein>
    <submittedName>
        <fullName evidence="1">Hypp1267 protein</fullName>
    </submittedName>
</protein>
<name>A0A8J9ZHR2_BRALA</name>
<accession>A0A8J9ZHR2</accession>
<keyword evidence="2" id="KW-1185">Reference proteome</keyword>
<dbReference type="AlphaFoldDB" id="A0A8J9ZHR2"/>
<reference evidence="1" key="1">
    <citation type="submission" date="2022-01" db="EMBL/GenBank/DDBJ databases">
        <authorList>
            <person name="Braso-Vives M."/>
        </authorList>
    </citation>
    <scope>NUCLEOTIDE SEQUENCE</scope>
</reference>
<dbReference type="Proteomes" id="UP000838412">
    <property type="component" value="Chromosome 2"/>
</dbReference>
<evidence type="ECO:0000313" key="1">
    <source>
        <dbReference type="EMBL" id="CAH1253895.1"/>
    </source>
</evidence>
<evidence type="ECO:0000313" key="2">
    <source>
        <dbReference type="Proteomes" id="UP000838412"/>
    </source>
</evidence>
<sequence>MIVIGTYLYRPVLRTKEHIPSWIWEVSSSHMGRPTTTFETTITETQDHHTIHAISEQAFNPAATASARGFG</sequence>
<gene>
    <name evidence="1" type="primary">Hypp1267</name>
    <name evidence="1" type="ORF">BLAG_LOCUS13497</name>
</gene>